<comment type="caution">
    <text evidence="1">The sequence shown here is derived from an EMBL/GenBank/DDBJ whole genome shotgun (WGS) entry which is preliminary data.</text>
</comment>
<accession>A0A540MNN6</accession>
<organism evidence="1 2">
    <name type="scientific">Malus baccata</name>
    <name type="common">Siberian crab apple</name>
    <name type="synonym">Pyrus baccata</name>
    <dbReference type="NCBI Taxonomy" id="106549"/>
    <lineage>
        <taxon>Eukaryota</taxon>
        <taxon>Viridiplantae</taxon>
        <taxon>Streptophyta</taxon>
        <taxon>Embryophyta</taxon>
        <taxon>Tracheophyta</taxon>
        <taxon>Spermatophyta</taxon>
        <taxon>Magnoliopsida</taxon>
        <taxon>eudicotyledons</taxon>
        <taxon>Gunneridae</taxon>
        <taxon>Pentapetalae</taxon>
        <taxon>rosids</taxon>
        <taxon>fabids</taxon>
        <taxon>Rosales</taxon>
        <taxon>Rosaceae</taxon>
        <taxon>Amygdaloideae</taxon>
        <taxon>Maleae</taxon>
        <taxon>Malus</taxon>
    </lineage>
</organism>
<evidence type="ECO:0000313" key="1">
    <source>
        <dbReference type="EMBL" id="TQE00375.1"/>
    </source>
</evidence>
<dbReference type="Proteomes" id="UP000315295">
    <property type="component" value="Unassembled WGS sequence"/>
</dbReference>
<proteinExistence type="predicted"/>
<dbReference type="AlphaFoldDB" id="A0A540MNN6"/>
<evidence type="ECO:0000313" key="2">
    <source>
        <dbReference type="Proteomes" id="UP000315295"/>
    </source>
</evidence>
<sequence>MINLQDVKFKIITHISIRPTNRYNYLDTDELKLAATISRPIDITRADKMY</sequence>
<protein>
    <submittedName>
        <fullName evidence="1">Uncharacterized protein</fullName>
    </submittedName>
</protein>
<name>A0A540MNN6_MALBA</name>
<dbReference type="EMBL" id="VIEB01000216">
    <property type="protein sequence ID" value="TQE00375.1"/>
    <property type="molecule type" value="Genomic_DNA"/>
</dbReference>
<keyword evidence="2" id="KW-1185">Reference proteome</keyword>
<gene>
    <name evidence="1" type="ORF">C1H46_014011</name>
</gene>
<reference evidence="1 2" key="1">
    <citation type="journal article" date="2019" name="G3 (Bethesda)">
        <title>Sequencing of a Wild Apple (Malus baccata) Genome Unravels the Differences Between Cultivated and Wild Apple Species Regarding Disease Resistance and Cold Tolerance.</title>
        <authorList>
            <person name="Chen X."/>
        </authorList>
    </citation>
    <scope>NUCLEOTIDE SEQUENCE [LARGE SCALE GENOMIC DNA]</scope>
    <source>
        <strain evidence="2">cv. Shandingzi</strain>
        <tissue evidence="1">Leaves</tissue>
    </source>
</reference>